<dbReference type="AlphaFoldDB" id="A0A926IF33"/>
<accession>A0A926IF33</accession>
<feature type="domain" description="Beta-lactamase-related" evidence="4">
    <location>
        <begin position="55"/>
        <end position="373"/>
    </location>
</feature>
<dbReference type="EMBL" id="JACRSY010000045">
    <property type="protein sequence ID" value="MBC8581317.1"/>
    <property type="molecule type" value="Genomic_DNA"/>
</dbReference>
<feature type="signal peptide" evidence="3">
    <location>
        <begin position="1"/>
        <end position="25"/>
    </location>
</feature>
<evidence type="ECO:0000259" key="4">
    <source>
        <dbReference type="Pfam" id="PF00144"/>
    </source>
</evidence>
<evidence type="ECO:0000256" key="1">
    <source>
        <dbReference type="ARBA" id="ARBA00004370"/>
    </source>
</evidence>
<dbReference type="GO" id="GO:0016020">
    <property type="term" value="C:membrane"/>
    <property type="evidence" value="ECO:0007669"/>
    <property type="project" value="UniProtKB-SubCell"/>
</dbReference>
<gene>
    <name evidence="5" type="ORF">H8718_17610</name>
</gene>
<dbReference type="Gene3D" id="3.40.710.10">
    <property type="entry name" value="DD-peptidase/beta-lactamase superfamily"/>
    <property type="match status" value="1"/>
</dbReference>
<dbReference type="Pfam" id="PF00144">
    <property type="entry name" value="Beta-lactamase"/>
    <property type="match status" value="1"/>
</dbReference>
<dbReference type="InterPro" id="IPR012338">
    <property type="entry name" value="Beta-lactam/transpept-like"/>
</dbReference>
<keyword evidence="3" id="KW-0732">Signal</keyword>
<keyword evidence="6" id="KW-1185">Reference proteome</keyword>
<proteinExistence type="predicted"/>
<reference evidence="5" key="1">
    <citation type="submission" date="2020-08" db="EMBL/GenBank/DDBJ databases">
        <title>Genome public.</title>
        <authorList>
            <person name="Liu C."/>
            <person name="Sun Q."/>
        </authorList>
    </citation>
    <scope>NUCLEOTIDE SEQUENCE</scope>
    <source>
        <strain evidence="5">NSJ-12</strain>
    </source>
</reference>
<dbReference type="InterPro" id="IPR050491">
    <property type="entry name" value="AmpC-like"/>
</dbReference>
<comment type="caution">
    <text evidence="5">The sequence shown here is derived from an EMBL/GenBank/DDBJ whole genome shotgun (WGS) entry which is preliminary data.</text>
</comment>
<name>A0A926IF33_9FIRM</name>
<sequence>MKKKLVVLLIAALTLSSMNPAVVMANQVPVVASTSLEQVISGKASMLNTMLGGTSMQYALIDAGEIVLSGNTGVYSKSENKALTDETMYGIGSISKMYVTAAVMQLVDEGKIDLDTPLTTYIPEFKMADERYKDITPRMLLNHSSGLMGSSFRGSFLFNDADTYAVDSLLTQLEGQRLKADPGAYSVYCNDGFTLAQILVERVSGMDFTSFIHKAFTEPLDLTNTKTPIDEFDTNELAKAYYPTYNGELPVESVNVIGTGGIYATAEDLCKFSEIFMHGQKDILSEDALKAMETNEAEKGIWVKDGDNSFEYGLGWDNMNVYPFNEYGIKALVKGGDTQLYHGSLIVLPEHNMAAAVVSSGGASTYDQMLATTMLLEQLKAKGIIDEIKPAKVPVAPVKADMPKELISESGVYMAMGGAAYEVQIKETGELVLKALTMPVPEQTFIYTTEGVFVSPDGSTQVQVVEESNGHKYLWAKGYGSLPGIGEIATSDYQLQKMEPNEVSEEVNAAWQARNGKKYFIIDEKYSSQVYLTMPASLLMLDSYLPGYVIGNKIIDANNAQSVIQIPGMNGRDLQDIQIFEKDQVEYAKIGGYTTISEDAIPDLANATEAICTIGEEGYARWFTVPAALANKTIALTIPANGAAMVYDMHGQLVDNTYISGNATVTLPEKGYVVFAGNAGVQFSYTVQ</sequence>
<evidence type="ECO:0000256" key="3">
    <source>
        <dbReference type="SAM" id="SignalP"/>
    </source>
</evidence>
<dbReference type="PANTHER" id="PTHR46825:SF11">
    <property type="entry name" value="PENICILLIN-BINDING PROTEIN 4"/>
    <property type="match status" value="1"/>
</dbReference>
<evidence type="ECO:0000256" key="2">
    <source>
        <dbReference type="ARBA" id="ARBA00023136"/>
    </source>
</evidence>
<keyword evidence="2" id="KW-0472">Membrane</keyword>
<dbReference type="PANTHER" id="PTHR46825">
    <property type="entry name" value="D-ALANYL-D-ALANINE-CARBOXYPEPTIDASE/ENDOPEPTIDASE AMPH"/>
    <property type="match status" value="1"/>
</dbReference>
<organism evidence="5 6">
    <name type="scientific">Zhenhengia yiwuensis</name>
    <dbReference type="NCBI Taxonomy" id="2763666"/>
    <lineage>
        <taxon>Bacteria</taxon>
        <taxon>Bacillati</taxon>
        <taxon>Bacillota</taxon>
        <taxon>Clostridia</taxon>
        <taxon>Lachnospirales</taxon>
        <taxon>Lachnospiraceae</taxon>
        <taxon>Zhenhengia</taxon>
    </lineage>
</organism>
<evidence type="ECO:0000313" key="6">
    <source>
        <dbReference type="Proteomes" id="UP000655830"/>
    </source>
</evidence>
<evidence type="ECO:0000313" key="5">
    <source>
        <dbReference type="EMBL" id="MBC8581317.1"/>
    </source>
</evidence>
<comment type="subcellular location">
    <subcellularLocation>
        <location evidence="1">Membrane</location>
    </subcellularLocation>
</comment>
<dbReference type="RefSeq" id="WP_249334169.1">
    <property type="nucleotide sequence ID" value="NZ_JACRSY010000045.1"/>
</dbReference>
<dbReference type="Proteomes" id="UP000655830">
    <property type="component" value="Unassembled WGS sequence"/>
</dbReference>
<dbReference type="InterPro" id="IPR001466">
    <property type="entry name" value="Beta-lactam-related"/>
</dbReference>
<feature type="chain" id="PRO_5037081177" evidence="3">
    <location>
        <begin position="26"/>
        <end position="688"/>
    </location>
</feature>
<dbReference type="SUPFAM" id="SSF56601">
    <property type="entry name" value="beta-lactamase/transpeptidase-like"/>
    <property type="match status" value="1"/>
</dbReference>
<protein>
    <submittedName>
        <fullName evidence="5">Beta-lactamase family protein</fullName>
    </submittedName>
</protein>